<dbReference type="InterPro" id="IPR019365">
    <property type="entry name" value="TVP18/Ca-channel_flower"/>
</dbReference>
<keyword evidence="10" id="KW-0407">Ion channel</keyword>
<evidence type="ECO:0000256" key="9">
    <source>
        <dbReference type="ARBA" id="ARBA00023273"/>
    </source>
</evidence>
<comment type="subunit">
    <text evidence="13">Homomultimer. Associates with the dally/ magu complex.</text>
</comment>
<gene>
    <name evidence="15" type="ORF">O3P69_008962</name>
</gene>
<evidence type="ECO:0000256" key="7">
    <source>
        <dbReference type="ARBA" id="ARBA00022989"/>
    </source>
</evidence>
<keyword evidence="11" id="KW-0968">Cytoplasmic vesicle</keyword>
<comment type="similarity">
    <text evidence="2">Belongs to the calcium channel flower family.</text>
</comment>
<evidence type="ECO:0000256" key="5">
    <source>
        <dbReference type="ARBA" id="ARBA00022673"/>
    </source>
</evidence>
<keyword evidence="6 14" id="KW-0812">Transmembrane</keyword>
<feature type="transmembrane region" description="Helical" evidence="14">
    <location>
        <begin position="85"/>
        <end position="102"/>
    </location>
</feature>
<evidence type="ECO:0000313" key="15">
    <source>
        <dbReference type="EMBL" id="KAK8389624.1"/>
    </source>
</evidence>
<feature type="transmembrane region" description="Helical" evidence="14">
    <location>
        <begin position="49"/>
        <end position="73"/>
    </location>
</feature>
<evidence type="ECO:0000256" key="3">
    <source>
        <dbReference type="ARBA" id="ARBA00016120"/>
    </source>
</evidence>
<protein>
    <recommendedName>
        <fullName evidence="3">Calcium channel flower</fullName>
    </recommendedName>
</protein>
<dbReference type="GO" id="GO:0016192">
    <property type="term" value="P:vesicle-mediated transport"/>
    <property type="evidence" value="ECO:0007669"/>
    <property type="project" value="TreeGrafter"/>
</dbReference>
<dbReference type="EMBL" id="JARAKH010000027">
    <property type="protein sequence ID" value="KAK8389624.1"/>
    <property type="molecule type" value="Genomic_DNA"/>
</dbReference>
<keyword evidence="4" id="KW-0813">Transport</keyword>
<dbReference type="AlphaFoldDB" id="A0AAW0TPL8"/>
<evidence type="ECO:0000256" key="6">
    <source>
        <dbReference type="ARBA" id="ARBA00022692"/>
    </source>
</evidence>
<evidence type="ECO:0000256" key="1">
    <source>
        <dbReference type="ARBA" id="ARBA00004644"/>
    </source>
</evidence>
<proteinExistence type="inferred from homology"/>
<evidence type="ECO:0000256" key="14">
    <source>
        <dbReference type="SAM" id="Phobius"/>
    </source>
</evidence>
<evidence type="ECO:0000313" key="16">
    <source>
        <dbReference type="Proteomes" id="UP001487740"/>
    </source>
</evidence>
<organism evidence="15 16">
    <name type="scientific">Scylla paramamosain</name>
    <name type="common">Mud crab</name>
    <dbReference type="NCBI Taxonomy" id="85552"/>
    <lineage>
        <taxon>Eukaryota</taxon>
        <taxon>Metazoa</taxon>
        <taxon>Ecdysozoa</taxon>
        <taxon>Arthropoda</taxon>
        <taxon>Crustacea</taxon>
        <taxon>Multicrustacea</taxon>
        <taxon>Malacostraca</taxon>
        <taxon>Eumalacostraca</taxon>
        <taxon>Eucarida</taxon>
        <taxon>Decapoda</taxon>
        <taxon>Pleocyemata</taxon>
        <taxon>Brachyura</taxon>
        <taxon>Eubrachyura</taxon>
        <taxon>Portunoidea</taxon>
        <taxon>Portunidae</taxon>
        <taxon>Portuninae</taxon>
        <taxon>Scylla</taxon>
    </lineage>
</organism>
<accession>A0AAW0TPL8</accession>
<dbReference type="GO" id="GO:0005262">
    <property type="term" value="F:calcium channel activity"/>
    <property type="evidence" value="ECO:0007669"/>
    <property type="project" value="UniProtKB-KW"/>
</dbReference>
<dbReference type="GO" id="GO:0042734">
    <property type="term" value="C:presynaptic membrane"/>
    <property type="evidence" value="ECO:0007669"/>
    <property type="project" value="UniProtKB-SubCell"/>
</dbReference>
<name>A0AAW0TPL8_SCYPA</name>
<comment type="subcellular location">
    <subcellularLocation>
        <location evidence="1">Cytoplasmic vesicle</location>
        <location evidence="1">Secretory vesicle</location>
        <location evidence="1">Synaptic vesicle membrane</location>
        <topology evidence="1">Multi-pass membrane protein</topology>
    </subcellularLocation>
    <subcellularLocation>
        <location evidence="12">Presynaptic cell membrane</location>
    </subcellularLocation>
</comment>
<comment type="caution">
    <text evidence="15">The sequence shown here is derived from an EMBL/GenBank/DDBJ whole genome shotgun (WGS) entry which is preliminary data.</text>
</comment>
<keyword evidence="4" id="KW-0109">Calcium transport</keyword>
<dbReference type="Proteomes" id="UP001487740">
    <property type="component" value="Unassembled WGS sequence"/>
</dbReference>
<dbReference type="GO" id="GO:0030672">
    <property type="term" value="C:synaptic vesicle membrane"/>
    <property type="evidence" value="ECO:0007669"/>
    <property type="project" value="UniProtKB-SubCell"/>
</dbReference>
<sequence length="164" mass="17798">MASGGQQAELPWWQKYLARGVGCGGGVIALGLGLFNCITLSAFCVVAGIWQMVAAFIVISAEAPCCCMFVEFVQRYSMWVDTRPYWQKSVFYVVLAIPPFIMCITVSIILGSGLIFLCGVLYGLMALGKKGSREDMMAAAHHHSGMTTSQSAILVDDPEAWRST</sequence>
<dbReference type="EMBL" id="JARAKH010000027">
    <property type="protein sequence ID" value="KAK8389625.1"/>
    <property type="molecule type" value="Genomic_DNA"/>
</dbReference>
<dbReference type="PANTHER" id="PTHR13314:SF2">
    <property type="entry name" value="CALCIUM CHANNEL FLOWER HOMOLOG"/>
    <property type="match status" value="1"/>
</dbReference>
<keyword evidence="9" id="KW-0966">Cell projection</keyword>
<evidence type="ECO:0000256" key="2">
    <source>
        <dbReference type="ARBA" id="ARBA00010023"/>
    </source>
</evidence>
<evidence type="ECO:0000256" key="13">
    <source>
        <dbReference type="ARBA" id="ARBA00046506"/>
    </source>
</evidence>
<keyword evidence="4" id="KW-0106">Calcium</keyword>
<keyword evidence="16" id="KW-1185">Reference proteome</keyword>
<evidence type="ECO:0000256" key="12">
    <source>
        <dbReference type="ARBA" id="ARBA00034111"/>
    </source>
</evidence>
<evidence type="ECO:0000256" key="4">
    <source>
        <dbReference type="ARBA" id="ARBA00022568"/>
    </source>
</evidence>
<dbReference type="PANTHER" id="PTHR13314">
    <property type="entry name" value="CALCIUM CHANNEL FLOWER HOMOLOG"/>
    <property type="match status" value="1"/>
</dbReference>
<evidence type="ECO:0000256" key="8">
    <source>
        <dbReference type="ARBA" id="ARBA00023136"/>
    </source>
</evidence>
<evidence type="ECO:0000256" key="10">
    <source>
        <dbReference type="ARBA" id="ARBA00023303"/>
    </source>
</evidence>
<reference evidence="15 16" key="1">
    <citation type="submission" date="2023-03" db="EMBL/GenBank/DDBJ databases">
        <title>High-quality genome of Scylla paramamosain provides insights in environmental adaptation.</title>
        <authorList>
            <person name="Zhang L."/>
        </authorList>
    </citation>
    <scope>NUCLEOTIDE SEQUENCE [LARGE SCALE GENOMIC DNA]</scope>
    <source>
        <strain evidence="15">LZ_2023a</strain>
        <tissue evidence="15">Muscle</tissue>
    </source>
</reference>
<keyword evidence="7 14" id="KW-1133">Transmembrane helix</keyword>
<dbReference type="Pfam" id="PF10233">
    <property type="entry name" value="Cg6151-P"/>
    <property type="match status" value="1"/>
</dbReference>
<keyword evidence="8 14" id="KW-0472">Membrane</keyword>
<dbReference type="EMBL" id="JARAKH010000027">
    <property type="protein sequence ID" value="KAK8389622.1"/>
    <property type="molecule type" value="Genomic_DNA"/>
</dbReference>
<keyword evidence="5" id="KW-0107">Calcium channel</keyword>
<keyword evidence="4" id="KW-0406">Ion transport</keyword>
<dbReference type="SMART" id="SM01077">
    <property type="entry name" value="Cg6151-P"/>
    <property type="match status" value="1"/>
</dbReference>
<feature type="transmembrane region" description="Helical" evidence="14">
    <location>
        <begin position="21"/>
        <end position="43"/>
    </location>
</feature>
<evidence type="ECO:0000256" key="11">
    <source>
        <dbReference type="ARBA" id="ARBA00023329"/>
    </source>
</evidence>